<evidence type="ECO:0008006" key="3">
    <source>
        <dbReference type="Google" id="ProtNLM"/>
    </source>
</evidence>
<dbReference type="RefSeq" id="WP_210051525.1">
    <property type="nucleotide sequence ID" value="NZ_JAGINX010000002.1"/>
</dbReference>
<evidence type="ECO:0000313" key="2">
    <source>
        <dbReference type="Proteomes" id="UP001519331"/>
    </source>
</evidence>
<name>A0ABS4T6R0_9MICC</name>
<gene>
    <name evidence="1" type="ORF">JOF45_002651</name>
</gene>
<accession>A0ABS4T6R0</accession>
<evidence type="ECO:0000313" key="1">
    <source>
        <dbReference type="EMBL" id="MBP2319568.1"/>
    </source>
</evidence>
<sequence>MAHSELVPLVRLNISDMGDDPALSDEDLELLLKTFDGSANRASARALRIIAASEVLVSKVISTQDLRTDGRAVAEALRGLAQDFDAEAEAEEAAQGGSLRLVPFGGSRRAEGEEYRTGGVY</sequence>
<organism evidence="1 2">
    <name type="scientific">Nesterenkonia lacusekhoensis</name>
    <dbReference type="NCBI Taxonomy" id="150832"/>
    <lineage>
        <taxon>Bacteria</taxon>
        <taxon>Bacillati</taxon>
        <taxon>Actinomycetota</taxon>
        <taxon>Actinomycetes</taxon>
        <taxon>Micrococcales</taxon>
        <taxon>Micrococcaceae</taxon>
        <taxon>Nesterenkonia</taxon>
    </lineage>
</organism>
<dbReference type="Proteomes" id="UP001519331">
    <property type="component" value="Unassembled WGS sequence"/>
</dbReference>
<reference evidence="1 2" key="1">
    <citation type="submission" date="2021-03" db="EMBL/GenBank/DDBJ databases">
        <title>Sequencing the genomes of 1000 actinobacteria strains.</title>
        <authorList>
            <person name="Klenk H.-P."/>
        </authorList>
    </citation>
    <scope>NUCLEOTIDE SEQUENCE [LARGE SCALE GENOMIC DNA]</scope>
    <source>
        <strain evidence="1 2">DSM 12544</strain>
    </source>
</reference>
<proteinExistence type="predicted"/>
<keyword evidence="2" id="KW-1185">Reference proteome</keyword>
<dbReference type="EMBL" id="JAGINX010000002">
    <property type="protein sequence ID" value="MBP2319568.1"/>
    <property type="molecule type" value="Genomic_DNA"/>
</dbReference>
<protein>
    <recommendedName>
        <fullName evidence="3">DUF222 domain-containing protein</fullName>
    </recommendedName>
</protein>
<comment type="caution">
    <text evidence="1">The sequence shown here is derived from an EMBL/GenBank/DDBJ whole genome shotgun (WGS) entry which is preliminary data.</text>
</comment>